<dbReference type="STRING" id="333673.A0A3M0JZL3"/>
<proteinExistence type="predicted"/>
<gene>
    <name evidence="2" type="ORF">DUI87_22914</name>
</gene>
<dbReference type="Proteomes" id="UP000269221">
    <property type="component" value="Unassembled WGS sequence"/>
</dbReference>
<evidence type="ECO:0000313" key="3">
    <source>
        <dbReference type="Proteomes" id="UP000269221"/>
    </source>
</evidence>
<dbReference type="OrthoDB" id="10056483at2759"/>
<feature type="region of interest" description="Disordered" evidence="1">
    <location>
        <begin position="90"/>
        <end position="121"/>
    </location>
</feature>
<feature type="compositionally biased region" description="Basic and acidic residues" evidence="1">
    <location>
        <begin position="103"/>
        <end position="114"/>
    </location>
</feature>
<evidence type="ECO:0008006" key="4">
    <source>
        <dbReference type="Google" id="ProtNLM"/>
    </source>
</evidence>
<protein>
    <recommendedName>
        <fullName evidence="4">Rna-directed dna polymerase from mobile element jockey-like</fullName>
    </recommendedName>
</protein>
<dbReference type="AlphaFoldDB" id="A0A3M0JZL3"/>
<reference evidence="2 3" key="1">
    <citation type="submission" date="2018-07" db="EMBL/GenBank/DDBJ databases">
        <title>A high quality draft genome assembly of the barn swallow (H. rustica rustica).</title>
        <authorList>
            <person name="Formenti G."/>
            <person name="Chiara M."/>
            <person name="Poveda L."/>
            <person name="Francoijs K.-J."/>
            <person name="Bonisoli-Alquati A."/>
            <person name="Canova L."/>
            <person name="Gianfranceschi L."/>
            <person name="Horner D.S."/>
            <person name="Saino N."/>
        </authorList>
    </citation>
    <scope>NUCLEOTIDE SEQUENCE [LARGE SCALE GENOMIC DNA]</scope>
    <source>
        <strain evidence="2">Chelidonia</strain>
        <tissue evidence="2">Blood</tissue>
    </source>
</reference>
<evidence type="ECO:0000256" key="1">
    <source>
        <dbReference type="SAM" id="MobiDB-lite"/>
    </source>
</evidence>
<comment type="caution">
    <text evidence="2">The sequence shown here is derived from an EMBL/GenBank/DDBJ whole genome shotgun (WGS) entry which is preliminary data.</text>
</comment>
<evidence type="ECO:0000313" key="2">
    <source>
        <dbReference type="EMBL" id="RMC00307.1"/>
    </source>
</evidence>
<sequence length="121" mass="13420">MSLVHGQTVRYEQCAALTKLHNGKAKHRQNGVWLPSRLYASVRPGSHFSCCQERCWDMEADSNAWLRKKSNDTDSGTECTLSRFADDTKLSGGVDTPEGRGAIQRELDNLEKSRSGTMGTS</sequence>
<organism evidence="2 3">
    <name type="scientific">Hirundo rustica rustica</name>
    <dbReference type="NCBI Taxonomy" id="333673"/>
    <lineage>
        <taxon>Eukaryota</taxon>
        <taxon>Metazoa</taxon>
        <taxon>Chordata</taxon>
        <taxon>Craniata</taxon>
        <taxon>Vertebrata</taxon>
        <taxon>Euteleostomi</taxon>
        <taxon>Archelosauria</taxon>
        <taxon>Archosauria</taxon>
        <taxon>Dinosauria</taxon>
        <taxon>Saurischia</taxon>
        <taxon>Theropoda</taxon>
        <taxon>Coelurosauria</taxon>
        <taxon>Aves</taxon>
        <taxon>Neognathae</taxon>
        <taxon>Neoaves</taxon>
        <taxon>Telluraves</taxon>
        <taxon>Australaves</taxon>
        <taxon>Passeriformes</taxon>
        <taxon>Sylvioidea</taxon>
        <taxon>Hirundinidae</taxon>
        <taxon>Hirundo</taxon>
    </lineage>
</organism>
<name>A0A3M0JZL3_HIRRU</name>
<keyword evidence="3" id="KW-1185">Reference proteome</keyword>
<accession>A0A3M0JZL3</accession>
<dbReference type="EMBL" id="QRBI01000144">
    <property type="protein sequence ID" value="RMC00307.1"/>
    <property type="molecule type" value="Genomic_DNA"/>
</dbReference>